<evidence type="ECO:0000313" key="2">
    <source>
        <dbReference type="EMBL" id="OPC80959.1"/>
    </source>
</evidence>
<keyword evidence="1" id="KW-1133">Transmembrane helix</keyword>
<protein>
    <submittedName>
        <fullName evidence="2">Uncharacterized protein</fullName>
    </submittedName>
</protein>
<gene>
    <name evidence="2" type="ORF">B4N89_08365</name>
</gene>
<evidence type="ECO:0000256" key="1">
    <source>
        <dbReference type="SAM" id="Phobius"/>
    </source>
</evidence>
<evidence type="ECO:0000313" key="3">
    <source>
        <dbReference type="Proteomes" id="UP000190037"/>
    </source>
</evidence>
<feature type="transmembrane region" description="Helical" evidence="1">
    <location>
        <begin position="51"/>
        <end position="73"/>
    </location>
</feature>
<name>A0A1T3NVS7_9ACTN</name>
<sequence>MNPSPPDLDDPDEAVRELRLRLRDADADCAEPPGLAARAMRRPAPRPRWRGAFATALAAVVVVAVVGLSAFLAGRHNPAERPTPKPPAARAASVQGEVYNSEQPCRALRTIECSLGVFRKPALSSRTADLADRVWHGDRVLLVCLLADGPRVTDETGVASRHWYRVVVLGTGAEGWLPGVRTRNETEVPDCT</sequence>
<proteinExistence type="predicted"/>
<organism evidence="2 3">
    <name type="scientific">Embleya scabrispora</name>
    <dbReference type="NCBI Taxonomy" id="159449"/>
    <lineage>
        <taxon>Bacteria</taxon>
        <taxon>Bacillati</taxon>
        <taxon>Actinomycetota</taxon>
        <taxon>Actinomycetes</taxon>
        <taxon>Kitasatosporales</taxon>
        <taxon>Streptomycetaceae</taxon>
        <taxon>Embleya</taxon>
    </lineage>
</organism>
<dbReference type="EMBL" id="MWQN01000001">
    <property type="protein sequence ID" value="OPC80959.1"/>
    <property type="molecule type" value="Genomic_DNA"/>
</dbReference>
<reference evidence="2 3" key="1">
    <citation type="submission" date="2017-03" db="EMBL/GenBank/DDBJ databases">
        <title>Draft genome sequence of Streptomyces scabrisporus NF3, endophyte isolated from Amphipterygium adstringens.</title>
        <authorList>
            <person name="Vazquez M."/>
            <person name="Ceapa C.D."/>
            <person name="Rodriguez Luna D."/>
            <person name="Sanchez Esquivel S."/>
        </authorList>
    </citation>
    <scope>NUCLEOTIDE SEQUENCE [LARGE SCALE GENOMIC DNA]</scope>
    <source>
        <strain evidence="2 3">NF3</strain>
    </source>
</reference>
<comment type="caution">
    <text evidence="2">The sequence shown here is derived from an EMBL/GenBank/DDBJ whole genome shotgun (WGS) entry which is preliminary data.</text>
</comment>
<dbReference type="OrthoDB" id="9801841at2"/>
<dbReference type="Proteomes" id="UP000190037">
    <property type="component" value="Unassembled WGS sequence"/>
</dbReference>
<keyword evidence="1" id="KW-0812">Transmembrane</keyword>
<accession>A0A1T3NVS7</accession>
<dbReference type="AlphaFoldDB" id="A0A1T3NVS7"/>
<dbReference type="STRING" id="159449.B4N89_08365"/>
<dbReference type="RefSeq" id="WP_078975269.1">
    <property type="nucleotide sequence ID" value="NZ_MWQN01000001.1"/>
</dbReference>
<keyword evidence="1" id="KW-0472">Membrane</keyword>
<keyword evidence="3" id="KW-1185">Reference proteome</keyword>